<organism evidence="6">
    <name type="scientific">hydrothermal vent metagenome</name>
    <dbReference type="NCBI Taxonomy" id="652676"/>
    <lineage>
        <taxon>unclassified sequences</taxon>
        <taxon>metagenomes</taxon>
        <taxon>ecological metagenomes</taxon>
    </lineage>
</organism>
<dbReference type="Pfam" id="PF01195">
    <property type="entry name" value="Pept_tRNA_hydro"/>
    <property type="match status" value="1"/>
</dbReference>
<sequence>MPAIQLIVGLGNPGSEYEPTRHNAGFWFVDELARRCRQEFRAEARFHADVARCKLEGGESRLQKPTTFMNRSGQAVGALMRFFKIPVEQILIVHDELDLSPGTIRLKKGGGHGGHNGLRDLISHLGSKEFHRLRIGIGHPGHRDQVVEYVLKKPSIEDRRLIEDAIYAALDVMPDVVAGEFSRAMNTLHSDK</sequence>
<dbReference type="PANTHER" id="PTHR17224:SF1">
    <property type="entry name" value="PEPTIDYL-TRNA HYDROLASE"/>
    <property type="match status" value="1"/>
</dbReference>
<dbReference type="InterPro" id="IPR001328">
    <property type="entry name" value="Pept_tRNA_hydro"/>
</dbReference>
<proteinExistence type="inferred from homology"/>
<evidence type="ECO:0000256" key="1">
    <source>
        <dbReference type="ARBA" id="ARBA00013260"/>
    </source>
</evidence>
<dbReference type="EMBL" id="UOFN01000046">
    <property type="protein sequence ID" value="VAW75170.1"/>
    <property type="molecule type" value="Genomic_DNA"/>
</dbReference>
<dbReference type="GO" id="GO:0000049">
    <property type="term" value="F:tRNA binding"/>
    <property type="evidence" value="ECO:0007669"/>
    <property type="project" value="UniProtKB-KW"/>
</dbReference>
<dbReference type="InterPro" id="IPR036416">
    <property type="entry name" value="Pept_tRNA_hydro_sf"/>
</dbReference>
<evidence type="ECO:0000313" key="6">
    <source>
        <dbReference type="EMBL" id="VAW75170.1"/>
    </source>
</evidence>
<dbReference type="SUPFAM" id="SSF53178">
    <property type="entry name" value="Peptidyl-tRNA hydrolase-like"/>
    <property type="match status" value="1"/>
</dbReference>
<dbReference type="PANTHER" id="PTHR17224">
    <property type="entry name" value="PEPTIDYL-TRNA HYDROLASE"/>
    <property type="match status" value="1"/>
</dbReference>
<dbReference type="AlphaFoldDB" id="A0A3B0YEG7"/>
<dbReference type="PROSITE" id="PS01195">
    <property type="entry name" value="PEPT_TRNA_HYDROL_1"/>
    <property type="match status" value="1"/>
</dbReference>
<evidence type="ECO:0000256" key="3">
    <source>
        <dbReference type="ARBA" id="ARBA00022801"/>
    </source>
</evidence>
<accession>A0A3B0YEG7</accession>
<dbReference type="CDD" id="cd00462">
    <property type="entry name" value="PTH"/>
    <property type="match status" value="1"/>
</dbReference>
<dbReference type="NCBIfam" id="TIGR00447">
    <property type="entry name" value="pth"/>
    <property type="match status" value="1"/>
</dbReference>
<dbReference type="Gene3D" id="3.40.50.1470">
    <property type="entry name" value="Peptidyl-tRNA hydrolase"/>
    <property type="match status" value="1"/>
</dbReference>
<evidence type="ECO:0000256" key="2">
    <source>
        <dbReference type="ARBA" id="ARBA00022555"/>
    </source>
</evidence>
<keyword evidence="3 6" id="KW-0378">Hydrolase</keyword>
<dbReference type="EC" id="3.1.1.29" evidence="1"/>
<gene>
    <name evidence="6" type="ORF">MNBD_GAMMA15-1955</name>
</gene>
<keyword evidence="2" id="KW-0820">tRNA-binding</keyword>
<dbReference type="PROSITE" id="PS01196">
    <property type="entry name" value="PEPT_TRNA_HYDROL_2"/>
    <property type="match status" value="1"/>
</dbReference>
<dbReference type="FunFam" id="3.40.50.1470:FF:000001">
    <property type="entry name" value="Peptidyl-tRNA hydrolase"/>
    <property type="match status" value="1"/>
</dbReference>
<protein>
    <recommendedName>
        <fullName evidence="1">peptidyl-tRNA hydrolase</fullName>
        <ecNumber evidence="1">3.1.1.29</ecNumber>
    </recommendedName>
</protein>
<keyword evidence="4" id="KW-0694">RNA-binding</keyword>
<comment type="similarity">
    <text evidence="5">Belongs to the PTH family.</text>
</comment>
<dbReference type="HAMAP" id="MF_00083">
    <property type="entry name" value="Pept_tRNA_hydro_bact"/>
    <property type="match status" value="1"/>
</dbReference>
<dbReference type="GO" id="GO:0004045">
    <property type="term" value="F:peptidyl-tRNA hydrolase activity"/>
    <property type="evidence" value="ECO:0007669"/>
    <property type="project" value="UniProtKB-EC"/>
</dbReference>
<dbReference type="InterPro" id="IPR018171">
    <property type="entry name" value="Pept_tRNA_hydro_CS"/>
</dbReference>
<name>A0A3B0YEG7_9ZZZZ</name>
<reference evidence="6" key="1">
    <citation type="submission" date="2018-06" db="EMBL/GenBank/DDBJ databases">
        <authorList>
            <person name="Zhirakovskaya E."/>
        </authorList>
    </citation>
    <scope>NUCLEOTIDE SEQUENCE</scope>
</reference>
<evidence type="ECO:0000256" key="5">
    <source>
        <dbReference type="ARBA" id="ARBA00038063"/>
    </source>
</evidence>
<evidence type="ECO:0000256" key="4">
    <source>
        <dbReference type="ARBA" id="ARBA00022884"/>
    </source>
</evidence>